<comment type="caution">
    <text evidence="13">The sequence shown here is derived from an EMBL/GenBank/DDBJ whole genome shotgun (WGS) entry which is preliminary data.</text>
</comment>
<dbReference type="InterPro" id="IPR009057">
    <property type="entry name" value="Homeodomain-like_sf"/>
</dbReference>
<dbReference type="Pfam" id="PF00046">
    <property type="entry name" value="Homeodomain"/>
    <property type="match status" value="1"/>
</dbReference>
<keyword evidence="14" id="KW-1185">Reference proteome</keyword>
<name>A0A8J1TWH5_OWEFU</name>
<dbReference type="CDD" id="cd00086">
    <property type="entry name" value="homeodomain"/>
    <property type="match status" value="1"/>
</dbReference>
<comment type="subcellular location">
    <subcellularLocation>
        <location evidence="1 10 11">Nucleus</location>
    </subcellularLocation>
</comment>
<sequence>MSFVPRIPGTNGQPRSSFLIDDILLSKPKSVIREVPVSVGVPRLSLTDYGYAYVPNPAFLQHPSIFAPHLASKTAEHSFLLPASGFPLHPVFPHDSPGKHCRRRKARTVFSDQQLNGLEKRFESQRYLSTPERVDLANQLSLSETQVKTWFQNRRMKHKKLNRKGAGGDRPEAGIDDNDDDDSNDAAEMEERLSEGESGENTPRDYSMTGSLCGYPHTQTQTATITAHRSGYHSNQSFHSNSTVAIDNEEINVVDTDDSPIVGVSLRVPKTIS</sequence>
<keyword evidence="6" id="KW-0010">Activator</keyword>
<keyword evidence="5 10" id="KW-0371">Homeobox</keyword>
<evidence type="ECO:0000256" key="4">
    <source>
        <dbReference type="ARBA" id="ARBA00023125"/>
    </source>
</evidence>
<dbReference type="PRINTS" id="PR00024">
    <property type="entry name" value="HOMEOBOX"/>
</dbReference>
<dbReference type="AlphaFoldDB" id="A0A8J1TWH5"/>
<dbReference type="InterPro" id="IPR020479">
    <property type="entry name" value="HD_metazoa"/>
</dbReference>
<evidence type="ECO:0000256" key="9">
    <source>
        <dbReference type="ARBA" id="ARBA00073831"/>
    </source>
</evidence>
<evidence type="ECO:0000256" key="11">
    <source>
        <dbReference type="RuleBase" id="RU000682"/>
    </source>
</evidence>
<dbReference type="GO" id="GO:0000981">
    <property type="term" value="F:DNA-binding transcription factor activity, RNA polymerase II-specific"/>
    <property type="evidence" value="ECO:0007669"/>
    <property type="project" value="InterPro"/>
</dbReference>
<dbReference type="Proteomes" id="UP000749559">
    <property type="component" value="Unassembled WGS sequence"/>
</dbReference>
<evidence type="ECO:0000256" key="10">
    <source>
        <dbReference type="PROSITE-ProRule" id="PRU00108"/>
    </source>
</evidence>
<proteinExistence type="inferred from homology"/>
<dbReference type="PANTHER" id="PTHR24333:SF8">
    <property type="entry name" value="HOMEOBOX PROTEIN CEH-62"/>
    <property type="match status" value="1"/>
</dbReference>
<evidence type="ECO:0000256" key="8">
    <source>
        <dbReference type="ARBA" id="ARBA00023242"/>
    </source>
</evidence>
<dbReference type="GO" id="GO:0005634">
    <property type="term" value="C:nucleus"/>
    <property type="evidence" value="ECO:0007669"/>
    <property type="project" value="UniProtKB-SubCell"/>
</dbReference>
<comment type="similarity">
    <text evidence="2">Belongs to the distal-less homeobox family.</text>
</comment>
<evidence type="ECO:0000256" key="6">
    <source>
        <dbReference type="ARBA" id="ARBA00023159"/>
    </source>
</evidence>
<dbReference type="PROSITE" id="PS50071">
    <property type="entry name" value="HOMEOBOX_2"/>
    <property type="match status" value="1"/>
</dbReference>
<dbReference type="InterPro" id="IPR050848">
    <property type="entry name" value="Homeobox_TF"/>
</dbReference>
<keyword evidence="8 10" id="KW-0539">Nucleus</keyword>
<dbReference type="Gene3D" id="1.10.10.60">
    <property type="entry name" value="Homeodomain-like"/>
    <property type="match status" value="1"/>
</dbReference>
<accession>A0A8J1TWH5</accession>
<dbReference type="PANTHER" id="PTHR24333">
    <property type="entry name" value="HOMEO BOX HB9 LIKE A-RELATED"/>
    <property type="match status" value="1"/>
</dbReference>
<keyword evidence="7" id="KW-0804">Transcription</keyword>
<dbReference type="FunFam" id="1.10.10.60:FF:000173">
    <property type="entry name" value="brain-specific homeobox protein homolog"/>
    <property type="match status" value="1"/>
</dbReference>
<evidence type="ECO:0000256" key="7">
    <source>
        <dbReference type="ARBA" id="ARBA00023163"/>
    </source>
</evidence>
<evidence type="ECO:0000256" key="2">
    <source>
        <dbReference type="ARBA" id="ARBA00007916"/>
    </source>
</evidence>
<dbReference type="SMART" id="SM00389">
    <property type="entry name" value="HOX"/>
    <property type="match status" value="1"/>
</dbReference>
<dbReference type="OrthoDB" id="6159439at2759"/>
<gene>
    <name evidence="13" type="ORF">OFUS_LOCUS20881</name>
</gene>
<dbReference type="EMBL" id="CAIIXF020000010">
    <property type="protein sequence ID" value="CAH1796476.1"/>
    <property type="molecule type" value="Genomic_DNA"/>
</dbReference>
<evidence type="ECO:0000259" key="12">
    <source>
        <dbReference type="PROSITE" id="PS50071"/>
    </source>
</evidence>
<evidence type="ECO:0000313" key="13">
    <source>
        <dbReference type="EMBL" id="CAH1796476.1"/>
    </source>
</evidence>
<protein>
    <recommendedName>
        <fullName evidence="9">Brain-specific homeobox protein homolog</fullName>
    </recommendedName>
</protein>
<dbReference type="InterPro" id="IPR001356">
    <property type="entry name" value="HD"/>
</dbReference>
<reference evidence="13" key="1">
    <citation type="submission" date="2022-03" db="EMBL/GenBank/DDBJ databases">
        <authorList>
            <person name="Martin C."/>
        </authorList>
    </citation>
    <scope>NUCLEOTIDE SEQUENCE</scope>
</reference>
<dbReference type="InterPro" id="IPR017970">
    <property type="entry name" value="Homeobox_CS"/>
</dbReference>
<evidence type="ECO:0000256" key="3">
    <source>
        <dbReference type="ARBA" id="ARBA00023015"/>
    </source>
</evidence>
<evidence type="ECO:0000256" key="1">
    <source>
        <dbReference type="ARBA" id="ARBA00004123"/>
    </source>
</evidence>
<keyword evidence="4 10" id="KW-0238">DNA-binding</keyword>
<feature type="domain" description="Homeobox" evidence="12">
    <location>
        <begin position="101"/>
        <end position="161"/>
    </location>
</feature>
<dbReference type="SUPFAM" id="SSF46689">
    <property type="entry name" value="Homeodomain-like"/>
    <property type="match status" value="1"/>
</dbReference>
<feature type="DNA-binding region" description="Homeobox" evidence="10">
    <location>
        <begin position="103"/>
        <end position="162"/>
    </location>
</feature>
<evidence type="ECO:0000313" key="14">
    <source>
        <dbReference type="Proteomes" id="UP000749559"/>
    </source>
</evidence>
<evidence type="ECO:0000256" key="5">
    <source>
        <dbReference type="ARBA" id="ARBA00023155"/>
    </source>
</evidence>
<dbReference type="PROSITE" id="PS00027">
    <property type="entry name" value="HOMEOBOX_1"/>
    <property type="match status" value="1"/>
</dbReference>
<dbReference type="GO" id="GO:0003677">
    <property type="term" value="F:DNA binding"/>
    <property type="evidence" value="ECO:0007669"/>
    <property type="project" value="UniProtKB-UniRule"/>
</dbReference>
<keyword evidence="3" id="KW-0805">Transcription regulation</keyword>
<organism evidence="13 14">
    <name type="scientific">Owenia fusiformis</name>
    <name type="common">Polychaete worm</name>
    <dbReference type="NCBI Taxonomy" id="6347"/>
    <lineage>
        <taxon>Eukaryota</taxon>
        <taxon>Metazoa</taxon>
        <taxon>Spiralia</taxon>
        <taxon>Lophotrochozoa</taxon>
        <taxon>Annelida</taxon>
        <taxon>Polychaeta</taxon>
        <taxon>Sedentaria</taxon>
        <taxon>Canalipalpata</taxon>
        <taxon>Sabellida</taxon>
        <taxon>Oweniida</taxon>
        <taxon>Oweniidae</taxon>
        <taxon>Owenia</taxon>
    </lineage>
</organism>